<dbReference type="InterPro" id="IPR003959">
    <property type="entry name" value="ATPase_AAA_core"/>
</dbReference>
<dbReference type="PANTHER" id="PTHR43718">
    <property type="entry name" value="LON PROTEASE"/>
    <property type="match status" value="1"/>
</dbReference>
<evidence type="ECO:0000259" key="1">
    <source>
        <dbReference type="SMART" id="SM00382"/>
    </source>
</evidence>
<dbReference type="Proteomes" id="UP000183685">
    <property type="component" value="Unassembled WGS sequence"/>
</dbReference>
<dbReference type="GO" id="GO:0016887">
    <property type="term" value="F:ATP hydrolysis activity"/>
    <property type="evidence" value="ECO:0007669"/>
    <property type="project" value="InterPro"/>
</dbReference>
<reference evidence="2 3" key="1">
    <citation type="submission" date="2016-10" db="EMBL/GenBank/DDBJ databases">
        <authorList>
            <person name="de Groot N.N."/>
        </authorList>
    </citation>
    <scope>NUCLEOTIDE SEQUENCE [LARGE SCALE GENOMIC DNA]</scope>
    <source>
        <strain evidence="2 3">CGMCC 1.9109</strain>
    </source>
</reference>
<protein>
    <submittedName>
        <fullName evidence="2">ATPase family associated with various cellular activities (AAA)</fullName>
    </submittedName>
</protein>
<gene>
    <name evidence="2" type="ORF">SAMN04488071_0218</name>
</gene>
<name>A0A1G6TFG4_9PROT</name>
<dbReference type="SUPFAM" id="SSF52540">
    <property type="entry name" value="P-loop containing nucleoside triphosphate hydrolases"/>
    <property type="match status" value="1"/>
</dbReference>
<dbReference type="Pfam" id="PF00004">
    <property type="entry name" value="AAA"/>
    <property type="match status" value="1"/>
</dbReference>
<dbReference type="InterPro" id="IPR027417">
    <property type="entry name" value="P-loop_NTPase"/>
</dbReference>
<evidence type="ECO:0000313" key="3">
    <source>
        <dbReference type="Proteomes" id="UP000183685"/>
    </source>
</evidence>
<organism evidence="2 3">
    <name type="scientific">Kordiimonas lacus</name>
    <dbReference type="NCBI Taxonomy" id="637679"/>
    <lineage>
        <taxon>Bacteria</taxon>
        <taxon>Pseudomonadati</taxon>
        <taxon>Pseudomonadota</taxon>
        <taxon>Alphaproteobacteria</taxon>
        <taxon>Kordiimonadales</taxon>
        <taxon>Kordiimonadaceae</taxon>
        <taxon>Kordiimonas</taxon>
    </lineage>
</organism>
<dbReference type="GO" id="GO:0004176">
    <property type="term" value="F:ATP-dependent peptidase activity"/>
    <property type="evidence" value="ECO:0007669"/>
    <property type="project" value="InterPro"/>
</dbReference>
<dbReference type="GO" id="GO:0004252">
    <property type="term" value="F:serine-type endopeptidase activity"/>
    <property type="evidence" value="ECO:0007669"/>
    <property type="project" value="InterPro"/>
</dbReference>
<dbReference type="RefSeq" id="WP_068308826.1">
    <property type="nucleotide sequence ID" value="NZ_FNAK01000001.1"/>
</dbReference>
<evidence type="ECO:0000313" key="2">
    <source>
        <dbReference type="EMBL" id="SDD27759.1"/>
    </source>
</evidence>
<dbReference type="AlphaFoldDB" id="A0A1G6TFG4"/>
<accession>A0A1G6TFG4</accession>
<dbReference type="InterPro" id="IPR003593">
    <property type="entry name" value="AAA+_ATPase"/>
</dbReference>
<dbReference type="SMART" id="SM00382">
    <property type="entry name" value="AAA"/>
    <property type="match status" value="1"/>
</dbReference>
<dbReference type="STRING" id="637679.GCA_001550055_00671"/>
<dbReference type="GO" id="GO:0006515">
    <property type="term" value="P:protein quality control for misfolded or incompletely synthesized proteins"/>
    <property type="evidence" value="ECO:0007669"/>
    <property type="project" value="TreeGrafter"/>
</dbReference>
<keyword evidence="3" id="KW-1185">Reference proteome</keyword>
<dbReference type="GO" id="GO:0005524">
    <property type="term" value="F:ATP binding"/>
    <property type="evidence" value="ECO:0007669"/>
    <property type="project" value="InterPro"/>
</dbReference>
<sequence length="449" mass="49394">MAYVLDWRVLEPADYIESKDKILQHLTTASQHSSKIKLTTDSSFSEIEQEARRLALTGQIDERDDDFILMMMLAAAGGVEAVAYFPIQVLDELRGKSFRPESCDIEDLMGSWDCHLRGRAMGSSCDQARQQKTLGSGNEAELLTELENGAPISASSVSGMAQILVTQASDVKVRLSSTYQALKHPLPFGGAKRPLDVGEQLLAEFPQMADQLQYLMSSLSLMAVSGQSCLTMDPILVTGRAGVGKTYFAKRLATLLQLPFHVHSVGGNSDNRSLKGTSMGWSTAEPCLPVRVIAQQKCPNPVIIIDEVEKASRGSMNGDVQETLLGFLEKETSEAYFDEGLGCTVNLSFVTWILTSNSSDKLTPQVRSRCQILNWLPPGPEHVENLVWVLQQKFAAEAGLPVAFIEPFPPNTIAMLRAFYKKSGNIRTLRHAVGKLMLRDLTHPGRQIH</sequence>
<dbReference type="Gene3D" id="3.40.50.300">
    <property type="entry name" value="P-loop containing nucleotide triphosphate hydrolases"/>
    <property type="match status" value="1"/>
</dbReference>
<dbReference type="OrthoDB" id="5297432at2"/>
<dbReference type="EMBL" id="FNAK01000001">
    <property type="protein sequence ID" value="SDD27759.1"/>
    <property type="molecule type" value="Genomic_DNA"/>
</dbReference>
<dbReference type="PANTHER" id="PTHR43718:SF2">
    <property type="entry name" value="LON PROTEASE HOMOLOG, MITOCHONDRIAL"/>
    <property type="match status" value="1"/>
</dbReference>
<feature type="domain" description="AAA+ ATPase" evidence="1">
    <location>
        <begin position="231"/>
        <end position="379"/>
    </location>
</feature>
<proteinExistence type="predicted"/>
<dbReference type="InterPro" id="IPR027065">
    <property type="entry name" value="Lon_Prtase"/>
</dbReference>